<protein>
    <submittedName>
        <fullName evidence="1">Uncharacterized protein</fullName>
    </submittedName>
</protein>
<evidence type="ECO:0000313" key="2">
    <source>
        <dbReference type="Proteomes" id="UP000003875"/>
    </source>
</evidence>
<reference evidence="1 2" key="2">
    <citation type="submission" date="2009-02" db="EMBL/GenBank/DDBJ databases">
        <authorList>
            <person name="Fulton L."/>
            <person name="Clifton S."/>
            <person name="Fulton B."/>
            <person name="Xu J."/>
            <person name="Minx P."/>
            <person name="Pepin K.H."/>
            <person name="Johnson M."/>
            <person name="Bhonagiri V."/>
            <person name="Nash W.E."/>
            <person name="Mardis E.R."/>
            <person name="Wilson R.K."/>
        </authorList>
    </citation>
    <scope>NUCLEOTIDE SEQUENCE [LARGE SCALE GENOMIC DNA]</scope>
    <source>
        <strain evidence="1 2">DSM 20438</strain>
    </source>
</reference>
<dbReference type="AlphaFoldDB" id="C0BUX8"/>
<organism evidence="1 2">
    <name type="scientific">Bifidobacterium pseudocatenulatum DSM 20438 = JCM 1200 = LMG 10505</name>
    <dbReference type="NCBI Taxonomy" id="547043"/>
    <lineage>
        <taxon>Bacteria</taxon>
        <taxon>Bacillati</taxon>
        <taxon>Actinomycetota</taxon>
        <taxon>Actinomycetes</taxon>
        <taxon>Bifidobacteriales</taxon>
        <taxon>Bifidobacteriaceae</taxon>
        <taxon>Bifidobacterium</taxon>
    </lineage>
</organism>
<proteinExistence type="predicted"/>
<accession>C0BUX8</accession>
<name>C0BUX8_BIFPS</name>
<sequence>MPKVWRKCAGSANRMCRKRRLPLKAENPTFSKVARATLTSPTTYHQI</sequence>
<gene>
    <name evidence="1" type="ORF">BIFPSEUDO_04217</name>
</gene>
<dbReference type="EMBL" id="ABXX02000005">
    <property type="protein sequence ID" value="EEG70181.1"/>
    <property type="molecule type" value="Genomic_DNA"/>
</dbReference>
<comment type="caution">
    <text evidence="1">The sequence shown here is derived from an EMBL/GenBank/DDBJ whole genome shotgun (WGS) entry which is preliminary data.</text>
</comment>
<evidence type="ECO:0000313" key="1">
    <source>
        <dbReference type="EMBL" id="EEG70181.1"/>
    </source>
</evidence>
<reference evidence="1 2" key="1">
    <citation type="submission" date="2009-02" db="EMBL/GenBank/DDBJ databases">
        <title>Draft genome sequence of Bifidobacterium pseudocatenulatum (DSM 20438).</title>
        <authorList>
            <person name="Sudarsanam P."/>
            <person name="Ley R."/>
            <person name="Guruge J."/>
            <person name="Turnbaugh P.J."/>
            <person name="Mahowald M."/>
            <person name="Liep D."/>
            <person name="Gordon J."/>
        </authorList>
    </citation>
    <scope>NUCLEOTIDE SEQUENCE [LARGE SCALE GENOMIC DNA]</scope>
    <source>
        <strain evidence="1 2">DSM 20438</strain>
    </source>
</reference>
<dbReference type="Proteomes" id="UP000003875">
    <property type="component" value="Unassembled WGS sequence"/>
</dbReference>